<protein>
    <submittedName>
        <fullName evidence="2">Diacylglycerol O-acyltransferase 1 isoform X2</fullName>
    </submittedName>
</protein>
<dbReference type="AlphaFoldDB" id="A0A2P2M8M6"/>
<dbReference type="EMBL" id="GGEC01046090">
    <property type="protein sequence ID" value="MBX26574.1"/>
    <property type="molecule type" value="Transcribed_RNA"/>
</dbReference>
<keyword evidence="2" id="KW-0012">Acyltransferase</keyword>
<proteinExistence type="predicted"/>
<dbReference type="GO" id="GO:0016746">
    <property type="term" value="F:acyltransferase activity"/>
    <property type="evidence" value="ECO:0007669"/>
    <property type="project" value="UniProtKB-KW"/>
</dbReference>
<sequence length="121" mass="12732">MDGLYTNFTSCSPRFPVFSSSPPACSFPLTLKLSDSTVATRSISASSIVSSDNELSDSESAMSLAELADPVVLRRSEQPGSNDAVVSTAIGGTEPANASSEKQRLVTVLVAVTEVFPFFCF</sequence>
<evidence type="ECO:0000313" key="2">
    <source>
        <dbReference type="EMBL" id="MBX26574.1"/>
    </source>
</evidence>
<keyword evidence="2" id="KW-0808">Transferase</keyword>
<feature type="region of interest" description="Disordered" evidence="1">
    <location>
        <begin position="76"/>
        <end position="97"/>
    </location>
</feature>
<evidence type="ECO:0000256" key="1">
    <source>
        <dbReference type="SAM" id="MobiDB-lite"/>
    </source>
</evidence>
<name>A0A2P2M8M6_RHIMU</name>
<accession>A0A2P2M8M6</accession>
<organism evidence="2">
    <name type="scientific">Rhizophora mucronata</name>
    <name type="common">Asiatic mangrove</name>
    <dbReference type="NCBI Taxonomy" id="61149"/>
    <lineage>
        <taxon>Eukaryota</taxon>
        <taxon>Viridiplantae</taxon>
        <taxon>Streptophyta</taxon>
        <taxon>Embryophyta</taxon>
        <taxon>Tracheophyta</taxon>
        <taxon>Spermatophyta</taxon>
        <taxon>Magnoliopsida</taxon>
        <taxon>eudicotyledons</taxon>
        <taxon>Gunneridae</taxon>
        <taxon>Pentapetalae</taxon>
        <taxon>rosids</taxon>
        <taxon>fabids</taxon>
        <taxon>Malpighiales</taxon>
        <taxon>Rhizophoraceae</taxon>
        <taxon>Rhizophora</taxon>
    </lineage>
</organism>
<reference evidence="2" key="1">
    <citation type="submission" date="2018-02" db="EMBL/GenBank/DDBJ databases">
        <title>Rhizophora mucronata_Transcriptome.</title>
        <authorList>
            <person name="Meera S.P."/>
            <person name="Sreeshan A."/>
            <person name="Augustine A."/>
        </authorList>
    </citation>
    <scope>NUCLEOTIDE SEQUENCE</scope>
    <source>
        <tissue evidence="2">Leaf</tissue>
    </source>
</reference>